<evidence type="ECO:0000256" key="1">
    <source>
        <dbReference type="SAM" id="MobiDB-lite"/>
    </source>
</evidence>
<sequence length="170" mass="19876">MSDSDDEYPDKKPYFVPFCKKNTHWGDPAHHPHIPNVAYVLSPDLQGTPLRLALLRMQIEENAFQIEHMEEEATYAIWKENFIDTETWDNKIPFAVKEKARDILAREMKSTITAFDQEFPSILKRPAHPQSYSNYHLYEPNEYPKQNPSNPVQSNDFLFESSDTIESSKQ</sequence>
<protein>
    <submittedName>
        <fullName evidence="2">Splicing factor 1</fullName>
    </submittedName>
</protein>
<proteinExistence type="predicted"/>
<dbReference type="Proteomes" id="UP001470230">
    <property type="component" value="Unassembled WGS sequence"/>
</dbReference>
<keyword evidence="3" id="KW-1185">Reference proteome</keyword>
<feature type="region of interest" description="Disordered" evidence="1">
    <location>
        <begin position="138"/>
        <end position="170"/>
    </location>
</feature>
<evidence type="ECO:0000313" key="2">
    <source>
        <dbReference type="EMBL" id="KAK8885525.1"/>
    </source>
</evidence>
<name>A0ABR2K326_9EUKA</name>
<reference evidence="2 3" key="1">
    <citation type="submission" date="2024-04" db="EMBL/GenBank/DDBJ databases">
        <title>Tritrichomonas musculus Genome.</title>
        <authorList>
            <person name="Alves-Ferreira E."/>
            <person name="Grigg M."/>
            <person name="Lorenzi H."/>
            <person name="Galac M."/>
        </authorList>
    </citation>
    <scope>NUCLEOTIDE SEQUENCE [LARGE SCALE GENOMIC DNA]</scope>
    <source>
        <strain evidence="2 3">EAF2021</strain>
    </source>
</reference>
<accession>A0ABR2K326</accession>
<gene>
    <name evidence="2" type="ORF">M9Y10_040974</name>
</gene>
<comment type="caution">
    <text evidence="2">The sequence shown here is derived from an EMBL/GenBank/DDBJ whole genome shotgun (WGS) entry which is preliminary data.</text>
</comment>
<organism evidence="2 3">
    <name type="scientific">Tritrichomonas musculus</name>
    <dbReference type="NCBI Taxonomy" id="1915356"/>
    <lineage>
        <taxon>Eukaryota</taxon>
        <taxon>Metamonada</taxon>
        <taxon>Parabasalia</taxon>
        <taxon>Tritrichomonadida</taxon>
        <taxon>Tritrichomonadidae</taxon>
        <taxon>Tritrichomonas</taxon>
    </lineage>
</organism>
<evidence type="ECO:0000313" key="3">
    <source>
        <dbReference type="Proteomes" id="UP001470230"/>
    </source>
</evidence>
<dbReference type="EMBL" id="JAPFFF010000007">
    <property type="protein sequence ID" value="KAK8885525.1"/>
    <property type="molecule type" value="Genomic_DNA"/>
</dbReference>
<feature type="compositionally biased region" description="Polar residues" evidence="1">
    <location>
        <begin position="144"/>
        <end position="170"/>
    </location>
</feature>